<comment type="caution">
    <text evidence="3">The sequence shown here is derived from an EMBL/GenBank/DDBJ whole genome shotgun (WGS) entry which is preliminary data.</text>
</comment>
<feature type="region of interest" description="Disordered" evidence="1">
    <location>
        <begin position="106"/>
        <end position="135"/>
    </location>
</feature>
<dbReference type="EMBL" id="LFIW01000901">
    <property type="protein sequence ID" value="KZL84286.1"/>
    <property type="molecule type" value="Genomic_DNA"/>
</dbReference>
<keyword evidence="4" id="KW-1185">Reference proteome</keyword>
<dbReference type="PANTHER" id="PTHR35391:SF7">
    <property type="entry name" value="C2H2-TYPE DOMAIN-CONTAINING PROTEIN"/>
    <property type="match status" value="1"/>
</dbReference>
<feature type="domain" description="C2H2-type" evidence="2">
    <location>
        <begin position="345"/>
        <end position="371"/>
    </location>
</feature>
<dbReference type="InterPro" id="IPR013087">
    <property type="entry name" value="Znf_C2H2_type"/>
</dbReference>
<protein>
    <submittedName>
        <fullName evidence="3">Ankyrin repeat protein</fullName>
    </submittedName>
</protein>
<sequence length="880" mass="100198">MESECENEPSGLIPTISALAHNCDAAFEKLCQDLPATEYHGLEPEATDEAGRFKIWASNVGAFQRPQSSSSLDSRLKKAERMRNSVASGLKRLEDALNRANDIALGKMPNRTTSPATTGGIVKHSMGTGSRNTDERERGFTMEINELFNNIRSCITYLFTLSTLLRRSHPRGRTSRQGPQDSQSDPRPFITNAKDKFPKLKQSPWLADRIGQRTARQIDYIRYRQNHRRNLARVDAELSQDELTERATTKATSFQDTLAAAESIKQAALSSTPEGSIHTVATSFAHTAIGDNYSGRIVPQLTEMWLDGRPLGYNEPIECPYCRTIQVIKDRYHWKRHVYRDLQAYVCSFKDCSAEPFQTSHEWFKHEMEKHRRQWTCILCHGKCSSASALEAHFDSRHPRVMSAAQRKVMLKACEKSVTHFDKDSCLLCDKWNPLTETEGNSNSFRSHLAKHFQELACEAIPLAIEGLEIREINTDDDDPATSDDDEQNTPSGDASGARPVIIGKHIKEERVWRCAYTDTSRDRLCPGKHSTYTHLWDHFREQHGQTDDAFLWFTVCRGCHRICEKDDCDCSSAMYGYDKWSSLYIRGSRAERERRTRQARADIDMRLQLEADSEEQVFKATGAARYSGGHLREASKGIGYTQVTWNEVARLVLPTLDAFDSHAYGNIESYADFKTLLQGTLDKCKDKQTPLQTVHEYLPIYYQANGDLEKVLKIIEGEDSKEPLDCWARITKSMIDRNRETRNQTPNRNSSTNDNPPSTMDGPSEEKLHTQKPEEPSIFFTDAIGRKYTIPFRLCQSWPYMEVFIQKAFLHVDGVETRVQRGFYDLLGPNREFIPPQVWENVITPGWAVTMLLWPEEIGDIPRINAKGRRGAHAATNSN</sequence>
<dbReference type="InterPro" id="IPR054464">
    <property type="entry name" value="ULD_fung"/>
</dbReference>
<feature type="compositionally biased region" description="Acidic residues" evidence="1">
    <location>
        <begin position="475"/>
        <end position="488"/>
    </location>
</feature>
<dbReference type="InterPro" id="IPR058925">
    <property type="entry name" value="zf-C2H2_AcuF"/>
</dbReference>
<evidence type="ECO:0000313" key="4">
    <source>
        <dbReference type="Proteomes" id="UP000076584"/>
    </source>
</evidence>
<dbReference type="Pfam" id="PF22893">
    <property type="entry name" value="ULD_2"/>
    <property type="match status" value="1"/>
</dbReference>
<dbReference type="SMART" id="SM00355">
    <property type="entry name" value="ZnF_C2H2"/>
    <property type="match status" value="2"/>
</dbReference>
<reference evidence="3 4" key="1">
    <citation type="submission" date="2015-06" db="EMBL/GenBank/DDBJ databases">
        <title>Survival trade-offs in plant roots during colonization by closely related pathogenic and mutualistic fungi.</title>
        <authorList>
            <person name="Hacquard S."/>
            <person name="Kracher B."/>
            <person name="Hiruma K."/>
            <person name="Weinman A."/>
            <person name="Muench P."/>
            <person name="Garrido Oter R."/>
            <person name="Ver Loren van Themaat E."/>
            <person name="Dallerey J.-F."/>
            <person name="Damm U."/>
            <person name="Henrissat B."/>
            <person name="Lespinet O."/>
            <person name="Thon M."/>
            <person name="Kemen E."/>
            <person name="McHardy A.C."/>
            <person name="Schulze-Lefert P."/>
            <person name="O'Connell R.J."/>
        </authorList>
    </citation>
    <scope>NUCLEOTIDE SEQUENCE [LARGE SCALE GENOMIC DNA]</scope>
    <source>
        <strain evidence="3 4">MAFF 238704</strain>
    </source>
</reference>
<accession>A0A167DSN7</accession>
<dbReference type="AlphaFoldDB" id="A0A167DSN7"/>
<evidence type="ECO:0000259" key="2">
    <source>
        <dbReference type="SMART" id="SM00355"/>
    </source>
</evidence>
<feature type="region of interest" description="Disordered" evidence="1">
    <location>
        <begin position="475"/>
        <end position="499"/>
    </location>
</feature>
<dbReference type="PANTHER" id="PTHR35391">
    <property type="entry name" value="C2H2-TYPE DOMAIN-CONTAINING PROTEIN-RELATED"/>
    <property type="match status" value="1"/>
</dbReference>
<feature type="region of interest" description="Disordered" evidence="1">
    <location>
        <begin position="738"/>
        <end position="776"/>
    </location>
</feature>
<dbReference type="Pfam" id="PF25417">
    <property type="entry name" value="DUF7889"/>
    <property type="match status" value="1"/>
</dbReference>
<feature type="domain" description="C2H2-type" evidence="2">
    <location>
        <begin position="375"/>
        <end position="398"/>
    </location>
</feature>
<gene>
    <name evidence="3" type="ORF">CI238_11148</name>
</gene>
<dbReference type="InterPro" id="IPR057211">
    <property type="entry name" value="DUF7889"/>
</dbReference>
<dbReference type="Pfam" id="PF26082">
    <property type="entry name" value="zf-C2H2_AcuF"/>
    <property type="match status" value="1"/>
</dbReference>
<proteinExistence type="predicted"/>
<feature type="compositionally biased region" description="Polar residues" evidence="1">
    <location>
        <begin position="744"/>
        <end position="759"/>
    </location>
</feature>
<dbReference type="Proteomes" id="UP000076584">
    <property type="component" value="Unassembled WGS sequence"/>
</dbReference>
<evidence type="ECO:0000256" key="1">
    <source>
        <dbReference type="SAM" id="MobiDB-lite"/>
    </source>
</evidence>
<feature type="compositionally biased region" description="Polar residues" evidence="1">
    <location>
        <begin position="175"/>
        <end position="185"/>
    </location>
</feature>
<feature type="compositionally biased region" description="Basic and acidic residues" evidence="1">
    <location>
        <begin position="765"/>
        <end position="776"/>
    </location>
</feature>
<dbReference type="STRING" id="1573173.A0A167DSN7"/>
<name>A0A167DSN7_COLIC</name>
<organism evidence="3 4">
    <name type="scientific">Colletotrichum incanum</name>
    <name type="common">Soybean anthracnose fungus</name>
    <dbReference type="NCBI Taxonomy" id="1573173"/>
    <lineage>
        <taxon>Eukaryota</taxon>
        <taxon>Fungi</taxon>
        <taxon>Dikarya</taxon>
        <taxon>Ascomycota</taxon>
        <taxon>Pezizomycotina</taxon>
        <taxon>Sordariomycetes</taxon>
        <taxon>Hypocreomycetidae</taxon>
        <taxon>Glomerellales</taxon>
        <taxon>Glomerellaceae</taxon>
        <taxon>Colletotrichum</taxon>
        <taxon>Colletotrichum spaethianum species complex</taxon>
    </lineage>
</organism>
<evidence type="ECO:0000313" key="3">
    <source>
        <dbReference type="EMBL" id="KZL84286.1"/>
    </source>
</evidence>
<feature type="region of interest" description="Disordered" evidence="1">
    <location>
        <begin position="169"/>
        <end position="194"/>
    </location>
</feature>